<dbReference type="InterPro" id="IPR013762">
    <property type="entry name" value="Integrase-like_cat_sf"/>
</dbReference>
<name>A0ABR6BYP8_9PSEU</name>
<dbReference type="EMBL" id="JACJID010000010">
    <property type="protein sequence ID" value="MBA8931815.1"/>
    <property type="molecule type" value="Genomic_DNA"/>
</dbReference>
<dbReference type="Proteomes" id="UP000517916">
    <property type="component" value="Unassembled WGS sequence"/>
</dbReference>
<organism evidence="2 3">
    <name type="scientific">Kutzneria viridogrisea</name>
    <dbReference type="NCBI Taxonomy" id="47990"/>
    <lineage>
        <taxon>Bacteria</taxon>
        <taxon>Bacillati</taxon>
        <taxon>Actinomycetota</taxon>
        <taxon>Actinomycetes</taxon>
        <taxon>Pseudonocardiales</taxon>
        <taxon>Pseudonocardiaceae</taxon>
        <taxon>Kutzneria</taxon>
    </lineage>
</organism>
<comment type="caution">
    <text evidence="2">The sequence shown here is derived from an EMBL/GenBank/DDBJ whole genome shotgun (WGS) entry which is preliminary data.</text>
</comment>
<evidence type="ECO:0000256" key="1">
    <source>
        <dbReference type="ARBA" id="ARBA00023172"/>
    </source>
</evidence>
<keyword evidence="3" id="KW-1185">Reference proteome</keyword>
<evidence type="ECO:0000313" key="3">
    <source>
        <dbReference type="Proteomes" id="UP000517916"/>
    </source>
</evidence>
<dbReference type="Gene3D" id="1.10.443.10">
    <property type="entry name" value="Intergrase catalytic core"/>
    <property type="match status" value="1"/>
</dbReference>
<reference evidence="2 3" key="1">
    <citation type="submission" date="2020-08" db="EMBL/GenBank/DDBJ databases">
        <title>Genomic Encyclopedia of Archaeal and Bacterial Type Strains, Phase II (KMG-II): from individual species to whole genera.</title>
        <authorList>
            <person name="Goeker M."/>
        </authorList>
    </citation>
    <scope>NUCLEOTIDE SEQUENCE [LARGE SCALE GENOMIC DNA]</scope>
    <source>
        <strain evidence="2 3">DSM 43850</strain>
    </source>
</reference>
<sequence length="282" mass="31750">MALLTGMRLGEWSSVLLPELGIDPAQLCRPREGVTFRLGACAKNQRPREVHVPRAALDSTATYLSMERGHVVDAAQAGLAKRRADLFIVKPVQHERGALRGVLDGATVSRRITDMPPRLRRITVMDTGDRLEPMGVFIGTGGWMPHPSTWDKIRWRAWERMRKHADHPAAAPLPTLPWLFHDLRHTFALRLLLFLMRKAVADAADLPMTTLTDHIARNPLLEVQRRLGHANPASTYIYLRYLTDPMAEVDEAFREWTDRDASYAEIGQTLFTAVGVADAPQR</sequence>
<protein>
    <submittedName>
        <fullName evidence="2">Integrase</fullName>
    </submittedName>
</protein>
<keyword evidence="1" id="KW-0233">DNA recombination</keyword>
<gene>
    <name evidence="2" type="ORF">BC739_009074</name>
</gene>
<dbReference type="SUPFAM" id="SSF56349">
    <property type="entry name" value="DNA breaking-rejoining enzymes"/>
    <property type="match status" value="1"/>
</dbReference>
<accession>A0ABR6BYP8</accession>
<proteinExistence type="predicted"/>
<dbReference type="InterPro" id="IPR011010">
    <property type="entry name" value="DNA_brk_join_enz"/>
</dbReference>
<evidence type="ECO:0000313" key="2">
    <source>
        <dbReference type="EMBL" id="MBA8931815.1"/>
    </source>
</evidence>
<dbReference type="RefSeq" id="WP_182840495.1">
    <property type="nucleotide sequence ID" value="NZ_JACJID010000010.1"/>
</dbReference>